<keyword evidence="6" id="KW-1133">Transmembrane helix</keyword>
<evidence type="ECO:0000256" key="2">
    <source>
        <dbReference type="ARBA" id="ARBA00022614"/>
    </source>
</evidence>
<evidence type="ECO:0000256" key="1">
    <source>
        <dbReference type="ARBA" id="ARBA00004479"/>
    </source>
</evidence>
<evidence type="ECO:0000256" key="6">
    <source>
        <dbReference type="ARBA" id="ARBA00022989"/>
    </source>
</evidence>
<keyword evidence="2" id="KW-0433">Leucine-rich repeat</keyword>
<dbReference type="Proteomes" id="UP001371456">
    <property type="component" value="Unassembled WGS sequence"/>
</dbReference>
<dbReference type="InterPro" id="IPR032675">
    <property type="entry name" value="LRR_dom_sf"/>
</dbReference>
<dbReference type="Pfam" id="PF13855">
    <property type="entry name" value="LRR_8"/>
    <property type="match status" value="1"/>
</dbReference>
<evidence type="ECO:0000256" key="3">
    <source>
        <dbReference type="ARBA" id="ARBA00022692"/>
    </source>
</evidence>
<sequence>MLRGSIPQLQGLSRCLLLLLRQDGLRETLKKTTNCCFPSDSVLAPFRIVGSLRVSPPQFDVVETLAAVVCELLNVKLPITKWNSSASLMKLYLDSVNATGRIPESFGHLTSLRTLILPSCNLSGFIPKPLCNLNNIEVLDLAYNQPS</sequence>
<keyword evidence="9" id="KW-0325">Glycoprotein</keyword>
<evidence type="ECO:0000256" key="5">
    <source>
        <dbReference type="ARBA" id="ARBA00022737"/>
    </source>
</evidence>
<dbReference type="Gene3D" id="3.80.10.10">
    <property type="entry name" value="Ribonuclease Inhibitor"/>
    <property type="match status" value="1"/>
</dbReference>
<evidence type="ECO:0000256" key="9">
    <source>
        <dbReference type="ARBA" id="ARBA00023180"/>
    </source>
</evidence>
<accession>A0AAN8UBR6</accession>
<protein>
    <recommendedName>
        <fullName evidence="12">Disease resistance protein</fullName>
    </recommendedName>
</protein>
<evidence type="ECO:0000256" key="4">
    <source>
        <dbReference type="ARBA" id="ARBA00022729"/>
    </source>
</evidence>
<gene>
    <name evidence="10" type="ORF">RDI58_000316</name>
</gene>
<comment type="subcellular location">
    <subcellularLocation>
        <location evidence="1">Membrane</location>
        <topology evidence="1">Single-pass type I membrane protein</topology>
    </subcellularLocation>
</comment>
<proteinExistence type="predicted"/>
<keyword evidence="7" id="KW-0472">Membrane</keyword>
<evidence type="ECO:0000313" key="11">
    <source>
        <dbReference type="Proteomes" id="UP001371456"/>
    </source>
</evidence>
<dbReference type="PANTHER" id="PTHR27000">
    <property type="entry name" value="LEUCINE-RICH REPEAT RECEPTOR-LIKE PROTEIN KINASE FAMILY PROTEIN-RELATED"/>
    <property type="match status" value="1"/>
</dbReference>
<reference evidence="10 11" key="1">
    <citation type="submission" date="2024-02" db="EMBL/GenBank/DDBJ databases">
        <title>de novo genome assembly of Solanum bulbocastanum strain 11H21.</title>
        <authorList>
            <person name="Hosaka A.J."/>
        </authorList>
    </citation>
    <scope>NUCLEOTIDE SEQUENCE [LARGE SCALE GENOMIC DNA]</scope>
    <source>
        <tissue evidence="10">Young leaves</tissue>
    </source>
</reference>
<evidence type="ECO:0000256" key="8">
    <source>
        <dbReference type="ARBA" id="ARBA00023170"/>
    </source>
</evidence>
<dbReference type="EMBL" id="JBANQN010000001">
    <property type="protein sequence ID" value="KAK6802536.1"/>
    <property type="molecule type" value="Genomic_DNA"/>
</dbReference>
<keyword evidence="8" id="KW-0675">Receptor</keyword>
<keyword evidence="5" id="KW-0677">Repeat</keyword>
<evidence type="ECO:0008006" key="12">
    <source>
        <dbReference type="Google" id="ProtNLM"/>
    </source>
</evidence>
<name>A0AAN8UBR6_SOLBU</name>
<keyword evidence="4" id="KW-0732">Signal</keyword>
<organism evidence="10 11">
    <name type="scientific">Solanum bulbocastanum</name>
    <name type="common">Wild potato</name>
    <dbReference type="NCBI Taxonomy" id="147425"/>
    <lineage>
        <taxon>Eukaryota</taxon>
        <taxon>Viridiplantae</taxon>
        <taxon>Streptophyta</taxon>
        <taxon>Embryophyta</taxon>
        <taxon>Tracheophyta</taxon>
        <taxon>Spermatophyta</taxon>
        <taxon>Magnoliopsida</taxon>
        <taxon>eudicotyledons</taxon>
        <taxon>Gunneridae</taxon>
        <taxon>Pentapetalae</taxon>
        <taxon>asterids</taxon>
        <taxon>lamiids</taxon>
        <taxon>Solanales</taxon>
        <taxon>Solanaceae</taxon>
        <taxon>Solanoideae</taxon>
        <taxon>Solaneae</taxon>
        <taxon>Solanum</taxon>
    </lineage>
</organism>
<dbReference type="SUPFAM" id="SSF52058">
    <property type="entry name" value="L domain-like"/>
    <property type="match status" value="1"/>
</dbReference>
<dbReference type="GO" id="GO:0016020">
    <property type="term" value="C:membrane"/>
    <property type="evidence" value="ECO:0007669"/>
    <property type="project" value="UniProtKB-SubCell"/>
</dbReference>
<keyword evidence="3" id="KW-0812">Transmembrane</keyword>
<dbReference type="InterPro" id="IPR001611">
    <property type="entry name" value="Leu-rich_rpt"/>
</dbReference>
<keyword evidence="11" id="KW-1185">Reference proteome</keyword>
<comment type="caution">
    <text evidence="10">The sequence shown here is derived from an EMBL/GenBank/DDBJ whole genome shotgun (WGS) entry which is preliminary data.</text>
</comment>
<evidence type="ECO:0000313" key="10">
    <source>
        <dbReference type="EMBL" id="KAK6802536.1"/>
    </source>
</evidence>
<dbReference type="AlphaFoldDB" id="A0AAN8UBR6"/>
<evidence type="ECO:0000256" key="7">
    <source>
        <dbReference type="ARBA" id="ARBA00023136"/>
    </source>
</evidence>